<dbReference type="OrthoDB" id="9803913at2"/>
<keyword evidence="2" id="KW-0378">Hydrolase</keyword>
<dbReference type="SMART" id="SM00479">
    <property type="entry name" value="EXOIII"/>
    <property type="match status" value="1"/>
</dbReference>
<dbReference type="SUPFAM" id="SSF53098">
    <property type="entry name" value="Ribonuclease H-like"/>
    <property type="match status" value="1"/>
</dbReference>
<evidence type="ECO:0000256" key="1">
    <source>
        <dbReference type="ARBA" id="ARBA00022722"/>
    </source>
</evidence>
<keyword evidence="1" id="KW-0540">Nuclease</keyword>
<dbReference type="GO" id="GO:0003676">
    <property type="term" value="F:nucleic acid binding"/>
    <property type="evidence" value="ECO:0007669"/>
    <property type="project" value="InterPro"/>
</dbReference>
<dbReference type="AlphaFoldDB" id="A0A4R0QNJ7"/>
<dbReference type="CDD" id="cd06127">
    <property type="entry name" value="DEDDh"/>
    <property type="match status" value="1"/>
</dbReference>
<feature type="domain" description="Exonuclease" evidence="4">
    <location>
        <begin position="120"/>
        <end position="279"/>
    </location>
</feature>
<dbReference type="Proteomes" id="UP000291289">
    <property type="component" value="Unassembled WGS sequence"/>
</dbReference>
<comment type="caution">
    <text evidence="5">The sequence shown here is derived from an EMBL/GenBank/DDBJ whole genome shotgun (WGS) entry which is preliminary data.</text>
</comment>
<dbReference type="RefSeq" id="WP_131285061.1">
    <property type="nucleotide sequence ID" value="NZ_RXLP01000026.1"/>
</dbReference>
<keyword evidence="3 5" id="KW-0269">Exonuclease</keyword>
<dbReference type="InterPro" id="IPR036397">
    <property type="entry name" value="RNaseH_sf"/>
</dbReference>
<reference evidence="5 6" key="1">
    <citation type="submission" date="2018-12" db="EMBL/GenBank/DDBJ databases">
        <title>Alloscrdovia theropitheci sp. nov: a novel taxon from the feces of the bleeding-herat monkey (Theropithecus geleda).</title>
        <authorList>
            <person name="Modesto M."/>
        </authorList>
    </citation>
    <scope>NUCLEOTIDE SEQUENCE [LARGE SCALE GENOMIC DNA]</scope>
    <source>
        <strain evidence="5 6">GLDI4/2</strain>
    </source>
</reference>
<sequence length="320" mass="37534">MNKYDWRVRRINGYRRFYLDKRFINREILAWRKFYLQDCHIVKVEQSKGRKPHYIVYTSDNRQICEIEARSTGAYREIQLIANLPILTVSIAPMESGDDSYMIDMQADLRPIHNYANPIRRIVIDTETTGLDPRRDEILQLSIIDGFGNTILNNYYKPEYVDSWTEAARIHHITKTMVKNKPPISSDKELIQSVLNQAQEVVIYNAPFDLAFLDELGLLLDTRKVTDTMREYGQLVHKKEYYKLINAAAECGYTYHAHNSLEDCKATLHVQYRVDNLKQKKNRPSHNQPTMLQPQHIQIQQADTKSWAHNLMSSLKALFK</sequence>
<evidence type="ECO:0000313" key="5">
    <source>
        <dbReference type="EMBL" id="TCD53744.1"/>
    </source>
</evidence>
<dbReference type="PANTHER" id="PTHR30231">
    <property type="entry name" value="DNA POLYMERASE III SUBUNIT EPSILON"/>
    <property type="match status" value="1"/>
</dbReference>
<dbReference type="GO" id="GO:0008408">
    <property type="term" value="F:3'-5' exonuclease activity"/>
    <property type="evidence" value="ECO:0007669"/>
    <property type="project" value="TreeGrafter"/>
</dbReference>
<dbReference type="InterPro" id="IPR013520">
    <property type="entry name" value="Ribonucl_H"/>
</dbReference>
<evidence type="ECO:0000256" key="2">
    <source>
        <dbReference type="ARBA" id="ARBA00022801"/>
    </source>
</evidence>
<organism evidence="5 6">
    <name type="scientific">Alloscardovia theropitheci</name>
    <dbReference type="NCBI Taxonomy" id="2496842"/>
    <lineage>
        <taxon>Bacteria</taxon>
        <taxon>Bacillati</taxon>
        <taxon>Actinomycetota</taxon>
        <taxon>Actinomycetes</taxon>
        <taxon>Bifidobacteriales</taxon>
        <taxon>Bifidobacteriaceae</taxon>
        <taxon>Alloscardovia</taxon>
    </lineage>
</organism>
<proteinExistence type="predicted"/>
<gene>
    <name evidence="5" type="ORF">EJ419_07195</name>
</gene>
<accession>A0A4R0QNJ7</accession>
<keyword evidence="6" id="KW-1185">Reference proteome</keyword>
<dbReference type="Pfam" id="PF00929">
    <property type="entry name" value="RNase_T"/>
    <property type="match status" value="1"/>
</dbReference>
<protein>
    <submittedName>
        <fullName evidence="5">3'-5' exonuclease</fullName>
    </submittedName>
</protein>
<dbReference type="EMBL" id="RXLP01000026">
    <property type="protein sequence ID" value="TCD53744.1"/>
    <property type="molecule type" value="Genomic_DNA"/>
</dbReference>
<dbReference type="InterPro" id="IPR012337">
    <property type="entry name" value="RNaseH-like_sf"/>
</dbReference>
<dbReference type="PANTHER" id="PTHR30231:SF4">
    <property type="entry name" value="PROTEIN NEN2"/>
    <property type="match status" value="1"/>
</dbReference>
<evidence type="ECO:0000259" key="4">
    <source>
        <dbReference type="SMART" id="SM00479"/>
    </source>
</evidence>
<dbReference type="Gene3D" id="3.30.420.10">
    <property type="entry name" value="Ribonuclease H-like superfamily/Ribonuclease H"/>
    <property type="match status" value="1"/>
</dbReference>
<evidence type="ECO:0000256" key="3">
    <source>
        <dbReference type="ARBA" id="ARBA00022839"/>
    </source>
</evidence>
<name>A0A4R0QNJ7_9BIFI</name>
<evidence type="ECO:0000313" key="6">
    <source>
        <dbReference type="Proteomes" id="UP000291289"/>
    </source>
</evidence>